<accession>A0A6A3NHA0</accession>
<evidence type="ECO:0000313" key="1">
    <source>
        <dbReference type="EMBL" id="KAE9042698.1"/>
    </source>
</evidence>
<comment type="caution">
    <text evidence="1">The sequence shown here is derived from an EMBL/GenBank/DDBJ whole genome shotgun (WGS) entry which is preliminary data.</text>
</comment>
<evidence type="ECO:0000313" key="2">
    <source>
        <dbReference type="Proteomes" id="UP000429607"/>
    </source>
</evidence>
<organism evidence="1 2">
    <name type="scientific">Phytophthora rubi</name>
    <dbReference type="NCBI Taxonomy" id="129364"/>
    <lineage>
        <taxon>Eukaryota</taxon>
        <taxon>Sar</taxon>
        <taxon>Stramenopiles</taxon>
        <taxon>Oomycota</taxon>
        <taxon>Peronosporomycetes</taxon>
        <taxon>Peronosporales</taxon>
        <taxon>Peronosporaceae</taxon>
        <taxon>Phytophthora</taxon>
    </lineage>
</organism>
<dbReference type="EMBL" id="QXFV01000281">
    <property type="protein sequence ID" value="KAE9042698.1"/>
    <property type="molecule type" value="Genomic_DNA"/>
</dbReference>
<evidence type="ECO:0008006" key="3">
    <source>
        <dbReference type="Google" id="ProtNLM"/>
    </source>
</evidence>
<dbReference type="Proteomes" id="UP000429607">
    <property type="component" value="Unassembled WGS sequence"/>
</dbReference>
<reference evidence="1 2" key="1">
    <citation type="submission" date="2018-09" db="EMBL/GenBank/DDBJ databases">
        <title>Genomic investigation of the strawberry pathogen Phytophthora fragariae indicates pathogenicity is determined by transcriptional variation in three key races.</title>
        <authorList>
            <person name="Adams T.M."/>
            <person name="Armitage A.D."/>
            <person name="Sobczyk M.K."/>
            <person name="Bates H.J."/>
            <person name="Dunwell J.M."/>
            <person name="Nellist C.F."/>
            <person name="Harrison R.J."/>
        </authorList>
    </citation>
    <scope>NUCLEOTIDE SEQUENCE [LARGE SCALE GENOMIC DNA]</scope>
    <source>
        <strain evidence="1 2">SCRP249</strain>
    </source>
</reference>
<dbReference type="InterPro" id="IPR009057">
    <property type="entry name" value="Homeodomain-like_sf"/>
</dbReference>
<sequence>MNDQATQQHGEKAVDIGSYKYIFCVDVNSVELTRKTGRLETGTNTTMADKYSLNPMFQKMAVAKSVLTHSPTKQLEAEGKQVRSLCVGDPDCIGSTIGVKAGSIDQPSLKSLMNRTFHQRWKIDAQKRMTLAGHAAARRKAVDIGSYKYIFCVDVNSVELTRKTGRLETGTNTTMADKYSLNPMFQKVAVAKSVLTHSPTKQLEAEGKQVRSLCVGDPDCDPHERMQASGAKARRGLTFSRASYEMRERMAHAPKAIRSDYLLIITVSTMTKPNDLRWREVTLVHVYDVEVAIVANVLGASKRSVQRWYEWLLSRGSVEGKGKKQKSSRWSSEVCQFVAEYAESHPCFYIDELRSALKARFPTLRNTSEARICRALRFDLHLTRKLLSKRAREAAPAEIAVYYNKLLPFYSGPEQLVFLDETAKAGRDYMRRYA</sequence>
<proteinExistence type="predicted"/>
<protein>
    <recommendedName>
        <fullName evidence="3">Tc1-like transposase DDE domain-containing protein</fullName>
    </recommendedName>
</protein>
<dbReference type="SUPFAM" id="SSF46689">
    <property type="entry name" value="Homeodomain-like"/>
    <property type="match status" value="1"/>
</dbReference>
<name>A0A6A3NHA0_9STRA</name>
<gene>
    <name evidence="1" type="ORF">PR001_g6087</name>
</gene>
<dbReference type="AlphaFoldDB" id="A0A6A3NHA0"/>